<dbReference type="Gene3D" id="3.40.50.300">
    <property type="entry name" value="P-loop containing nucleotide triphosphate hydrolases"/>
    <property type="match status" value="1"/>
</dbReference>
<dbReference type="GO" id="GO:0003924">
    <property type="term" value="F:GTPase activity"/>
    <property type="evidence" value="ECO:0007669"/>
    <property type="project" value="InterPro"/>
</dbReference>
<dbReference type="Pfam" id="PF00350">
    <property type="entry name" value="Dynamin_N"/>
    <property type="match status" value="1"/>
</dbReference>
<organism evidence="6 7">
    <name type="scientific">Podospora australis</name>
    <dbReference type="NCBI Taxonomy" id="1536484"/>
    <lineage>
        <taxon>Eukaryota</taxon>
        <taxon>Fungi</taxon>
        <taxon>Dikarya</taxon>
        <taxon>Ascomycota</taxon>
        <taxon>Pezizomycotina</taxon>
        <taxon>Sordariomycetes</taxon>
        <taxon>Sordariomycetidae</taxon>
        <taxon>Sordariales</taxon>
        <taxon>Podosporaceae</taxon>
        <taxon>Podospora</taxon>
    </lineage>
</organism>
<reference evidence="6" key="1">
    <citation type="journal article" date="2023" name="Mol. Phylogenet. Evol.">
        <title>Genome-scale phylogeny and comparative genomics of the fungal order Sordariales.</title>
        <authorList>
            <person name="Hensen N."/>
            <person name="Bonometti L."/>
            <person name="Westerberg I."/>
            <person name="Brannstrom I.O."/>
            <person name="Guillou S."/>
            <person name="Cros-Aarteil S."/>
            <person name="Calhoun S."/>
            <person name="Haridas S."/>
            <person name="Kuo A."/>
            <person name="Mondo S."/>
            <person name="Pangilinan J."/>
            <person name="Riley R."/>
            <person name="LaButti K."/>
            <person name="Andreopoulos B."/>
            <person name="Lipzen A."/>
            <person name="Chen C."/>
            <person name="Yan M."/>
            <person name="Daum C."/>
            <person name="Ng V."/>
            <person name="Clum A."/>
            <person name="Steindorff A."/>
            <person name="Ohm R.A."/>
            <person name="Martin F."/>
            <person name="Silar P."/>
            <person name="Natvig D.O."/>
            <person name="Lalanne C."/>
            <person name="Gautier V."/>
            <person name="Ament-Velasquez S.L."/>
            <person name="Kruys A."/>
            <person name="Hutchinson M.I."/>
            <person name="Powell A.J."/>
            <person name="Barry K."/>
            <person name="Miller A.N."/>
            <person name="Grigoriev I.V."/>
            <person name="Debuchy R."/>
            <person name="Gladieux P."/>
            <person name="Hiltunen Thoren M."/>
            <person name="Johannesson H."/>
        </authorList>
    </citation>
    <scope>NUCLEOTIDE SEQUENCE</scope>
    <source>
        <strain evidence="6">PSN309</strain>
    </source>
</reference>
<dbReference type="PROSITE" id="PS51718">
    <property type="entry name" value="G_DYNAMIN_2"/>
    <property type="match status" value="1"/>
</dbReference>
<dbReference type="Proteomes" id="UP001302126">
    <property type="component" value="Unassembled WGS sequence"/>
</dbReference>
<comment type="caution">
    <text evidence="6">The sequence shown here is derived from an EMBL/GenBank/DDBJ whole genome shotgun (WGS) entry which is preliminary data.</text>
</comment>
<evidence type="ECO:0000259" key="4">
    <source>
        <dbReference type="PROSITE" id="PS51388"/>
    </source>
</evidence>
<dbReference type="Pfam" id="PF01031">
    <property type="entry name" value="Dynamin_M"/>
    <property type="match status" value="1"/>
</dbReference>
<feature type="compositionally biased region" description="Basic and acidic residues" evidence="3">
    <location>
        <begin position="764"/>
        <end position="782"/>
    </location>
</feature>
<feature type="compositionally biased region" description="Basic residues" evidence="3">
    <location>
        <begin position="798"/>
        <end position="809"/>
    </location>
</feature>
<evidence type="ECO:0000256" key="3">
    <source>
        <dbReference type="SAM" id="MobiDB-lite"/>
    </source>
</evidence>
<dbReference type="InterPro" id="IPR030381">
    <property type="entry name" value="G_DYNAMIN_dom"/>
</dbReference>
<dbReference type="GO" id="GO:0000266">
    <property type="term" value="P:mitochondrial fission"/>
    <property type="evidence" value="ECO:0007669"/>
    <property type="project" value="TreeGrafter"/>
</dbReference>
<dbReference type="GO" id="GO:0005525">
    <property type="term" value="F:GTP binding"/>
    <property type="evidence" value="ECO:0007669"/>
    <property type="project" value="InterPro"/>
</dbReference>
<dbReference type="FunFam" id="3.40.50.300:FF:001425">
    <property type="entry name" value="Dynamin GTPase, putative"/>
    <property type="match status" value="1"/>
</dbReference>
<dbReference type="CDD" id="cd08771">
    <property type="entry name" value="DLP_1"/>
    <property type="match status" value="1"/>
</dbReference>
<proteinExistence type="predicted"/>
<dbReference type="AlphaFoldDB" id="A0AAN6WJ33"/>
<accession>A0AAN6WJ33</accession>
<evidence type="ECO:0000259" key="5">
    <source>
        <dbReference type="PROSITE" id="PS51718"/>
    </source>
</evidence>
<feature type="region of interest" description="Disordered" evidence="3">
    <location>
        <begin position="755"/>
        <end position="815"/>
    </location>
</feature>
<keyword evidence="7" id="KW-1185">Reference proteome</keyword>
<dbReference type="GO" id="GO:0008017">
    <property type="term" value="F:microtubule binding"/>
    <property type="evidence" value="ECO:0007669"/>
    <property type="project" value="TreeGrafter"/>
</dbReference>
<protein>
    <submittedName>
        <fullName evidence="6">P-loop containing nucleoside triphosphate hydrolase protein</fullName>
    </submittedName>
</protein>
<evidence type="ECO:0000256" key="2">
    <source>
        <dbReference type="ARBA" id="ARBA00023134"/>
    </source>
</evidence>
<gene>
    <name evidence="6" type="ORF">QBC35DRAFT_545685</name>
</gene>
<dbReference type="GO" id="GO:0006897">
    <property type="term" value="P:endocytosis"/>
    <property type="evidence" value="ECO:0007669"/>
    <property type="project" value="TreeGrafter"/>
</dbReference>
<dbReference type="PRINTS" id="PR00195">
    <property type="entry name" value="DYNAMIN"/>
</dbReference>
<dbReference type="GO" id="GO:0005874">
    <property type="term" value="C:microtubule"/>
    <property type="evidence" value="ECO:0007669"/>
    <property type="project" value="TreeGrafter"/>
</dbReference>
<evidence type="ECO:0000256" key="1">
    <source>
        <dbReference type="ARBA" id="ARBA00022741"/>
    </source>
</evidence>
<dbReference type="PROSITE" id="PS51388">
    <property type="entry name" value="GED"/>
    <property type="match status" value="1"/>
</dbReference>
<dbReference type="InterPro" id="IPR000375">
    <property type="entry name" value="Dynamin_stalk"/>
</dbReference>
<feature type="domain" description="GED" evidence="4">
    <location>
        <begin position="616"/>
        <end position="707"/>
    </location>
</feature>
<name>A0AAN6WJ33_9PEZI</name>
<dbReference type="EMBL" id="MU864606">
    <property type="protein sequence ID" value="KAK4182835.1"/>
    <property type="molecule type" value="Genomic_DNA"/>
</dbReference>
<dbReference type="PANTHER" id="PTHR11566:SF21">
    <property type="entry name" value="DYNAMIN RELATED PROTEIN 1, ISOFORM A"/>
    <property type="match status" value="1"/>
</dbReference>
<dbReference type="InterPro" id="IPR020850">
    <property type="entry name" value="GED_dom"/>
</dbReference>
<feature type="domain" description="Dynamin-type G" evidence="5">
    <location>
        <begin position="35"/>
        <end position="319"/>
    </location>
</feature>
<evidence type="ECO:0000313" key="6">
    <source>
        <dbReference type="EMBL" id="KAK4182835.1"/>
    </source>
</evidence>
<dbReference type="SMART" id="SM00053">
    <property type="entry name" value="DYNc"/>
    <property type="match status" value="1"/>
</dbReference>
<keyword evidence="1" id="KW-0547">Nucleotide-binding</keyword>
<keyword evidence="6" id="KW-0378">Hydrolase</keyword>
<reference evidence="6" key="2">
    <citation type="submission" date="2023-05" db="EMBL/GenBank/DDBJ databases">
        <authorList>
            <consortium name="Lawrence Berkeley National Laboratory"/>
            <person name="Steindorff A."/>
            <person name="Hensen N."/>
            <person name="Bonometti L."/>
            <person name="Westerberg I."/>
            <person name="Brannstrom I.O."/>
            <person name="Guillou S."/>
            <person name="Cros-Aarteil S."/>
            <person name="Calhoun S."/>
            <person name="Haridas S."/>
            <person name="Kuo A."/>
            <person name="Mondo S."/>
            <person name="Pangilinan J."/>
            <person name="Riley R."/>
            <person name="Labutti K."/>
            <person name="Andreopoulos B."/>
            <person name="Lipzen A."/>
            <person name="Chen C."/>
            <person name="Yanf M."/>
            <person name="Daum C."/>
            <person name="Ng V."/>
            <person name="Clum A."/>
            <person name="Ohm R."/>
            <person name="Martin F."/>
            <person name="Silar P."/>
            <person name="Natvig D."/>
            <person name="Lalanne C."/>
            <person name="Gautier V."/>
            <person name="Ament-Velasquez S.L."/>
            <person name="Kruys A."/>
            <person name="Hutchinson M.I."/>
            <person name="Powell A.J."/>
            <person name="Barry K."/>
            <person name="Miller A.N."/>
            <person name="Grigoriev I.V."/>
            <person name="Debuchy R."/>
            <person name="Gladieux P."/>
            <person name="Thoren M.H."/>
            <person name="Johannesson H."/>
        </authorList>
    </citation>
    <scope>NUCLEOTIDE SEQUENCE</scope>
    <source>
        <strain evidence="6">PSN309</strain>
    </source>
</reference>
<keyword evidence="2" id="KW-0342">GTP-binding</keyword>
<dbReference type="GO" id="GO:0016020">
    <property type="term" value="C:membrane"/>
    <property type="evidence" value="ECO:0007669"/>
    <property type="project" value="TreeGrafter"/>
</dbReference>
<dbReference type="InterPro" id="IPR022812">
    <property type="entry name" value="Dynamin"/>
</dbReference>
<sequence>MVSFKSDSMSKLCSRDQLELLDSIDRLRLQGINNYVSLPQIIVCGDQSSGKSSVLEAISGVSFPVSSNLCTRFPTELVLRRAPNVSATVSIVPHQSRSESEQISLKNFQGRLDGFSELPKLVEGVKLAMGINVHGRAFSKDILRIEITGPDRPHLTIVDLPGLIHSATKHQSASDVQLIGDVVQGYMKESRCIILAVVSAKNDFANQVVVKLARAADSSGTRTLGVITKPDDLVPGSDRESLYISLAKNRQVDFRLGWHVLKNMDSEKGQSTLCQRDAEEAEFFSKGAWSGLPRSHLGIDKLRERLSKLLLAQITSELPSLVTEISQKFESCQTQLEKLGDPRASLDEQRRYLLHLSQSYQTLVKASTGGNYTNKFFGDAMTDIGYRQRLRAIVQNLNQSFASDMMRSGHLREIVTEDEAVLSKSHPGKTRITQKNFLAHIEKLMSRTRGCELPGTFNPMIVADLFWEQSQPWESIVHDHIEKVQSCAGIFIALVIEHIADASTQKSLLTNIFAQSMREIRQSMRDKTAELLLPHRSGHPITYNHYFIETIQKVRRDRVSSQSERVLCKFFNVDSLRDNHDFTNGCGYSNGQTYDLQNLAESLTGIYEPDMNPFAAMEALDCLQAYYKVALKRFIDDVAVEVIESKLVSALEGILSPVSVYEMDPELVARIAGESEESRTLREQLTQQREVLRNGLETCKRFSGLRVGGDSVFVSTDGSADDGRAATSDNHMEFLSSDTRQPSKRQPLQPQTVAKVAEEDDSPNEEHKIEAETAGGKRDRIDGTLQETQRLLSSLGPKKAKKKVASRRRRDSDED</sequence>
<dbReference type="InterPro" id="IPR001401">
    <property type="entry name" value="Dynamin_GTPase"/>
</dbReference>
<dbReference type="GO" id="GO:0016559">
    <property type="term" value="P:peroxisome fission"/>
    <property type="evidence" value="ECO:0007669"/>
    <property type="project" value="TreeGrafter"/>
</dbReference>
<dbReference type="GO" id="GO:0005739">
    <property type="term" value="C:mitochondrion"/>
    <property type="evidence" value="ECO:0007669"/>
    <property type="project" value="TreeGrafter"/>
</dbReference>
<evidence type="ECO:0000313" key="7">
    <source>
        <dbReference type="Proteomes" id="UP001302126"/>
    </source>
</evidence>
<dbReference type="SUPFAM" id="SSF52540">
    <property type="entry name" value="P-loop containing nucleoside triphosphate hydrolases"/>
    <property type="match status" value="1"/>
</dbReference>
<dbReference type="GO" id="GO:0048312">
    <property type="term" value="P:intracellular distribution of mitochondria"/>
    <property type="evidence" value="ECO:0007669"/>
    <property type="project" value="TreeGrafter"/>
</dbReference>
<dbReference type="InterPro" id="IPR027417">
    <property type="entry name" value="P-loop_NTPase"/>
</dbReference>
<dbReference type="InterPro" id="IPR045063">
    <property type="entry name" value="Dynamin_N"/>
</dbReference>
<dbReference type="PANTHER" id="PTHR11566">
    <property type="entry name" value="DYNAMIN"/>
    <property type="match status" value="1"/>
</dbReference>